<protein>
    <submittedName>
        <fullName evidence="2">WH1 domain-containing protein</fullName>
    </submittedName>
</protein>
<reference evidence="2" key="1">
    <citation type="submission" date="2016-11" db="UniProtKB">
        <authorList>
            <consortium name="WormBaseParasite"/>
        </authorList>
    </citation>
    <scope>IDENTIFICATION</scope>
    <source>
        <strain evidence="2">KR3021</strain>
    </source>
</reference>
<dbReference type="WBParaSite" id="RSKR_0000203300.1">
    <property type="protein sequence ID" value="RSKR_0000203300.1"/>
    <property type="gene ID" value="RSKR_0000203300"/>
</dbReference>
<organism evidence="1 2">
    <name type="scientific">Rhabditophanes sp. KR3021</name>
    <dbReference type="NCBI Taxonomy" id="114890"/>
    <lineage>
        <taxon>Eukaryota</taxon>
        <taxon>Metazoa</taxon>
        <taxon>Ecdysozoa</taxon>
        <taxon>Nematoda</taxon>
        <taxon>Chromadorea</taxon>
        <taxon>Rhabditida</taxon>
        <taxon>Tylenchina</taxon>
        <taxon>Panagrolaimomorpha</taxon>
        <taxon>Strongyloidoidea</taxon>
        <taxon>Alloionematidae</taxon>
        <taxon>Rhabditophanes</taxon>
    </lineage>
</organism>
<name>A0AC35TLK6_9BILA</name>
<proteinExistence type="predicted"/>
<evidence type="ECO:0000313" key="2">
    <source>
        <dbReference type="WBParaSite" id="RSKR_0000203300.1"/>
    </source>
</evidence>
<dbReference type="Proteomes" id="UP000095286">
    <property type="component" value="Unplaced"/>
</dbReference>
<accession>A0AC35TLK6</accession>
<sequence>MIITLERPKIFGSILINEDENKQILNTIGKDSSCLAIGVAEILQPDFHLKEWSPIQSGIICFVKDIKKKTMFLNVYRILEESEKAHLTLQMEITKRLSLRKKTDHFITFTDSLDEKDFVGLNFSNVEEAGEFFARCFEIQRKRSDKFSFMTPRKISVTSINSHSSEGFYSHSSSSSTLSTPLADKNSRRRMGFKCDSKLLPDNSNSMQEEVEEFKDKLIQAARSITTPKESYSLTHANQVEANGVSPPAFKKSKAYRSSMRGLKKQGSSLKSISNARNSIKINKKTYHTRSTPSLVKTLKIQRKNSNTSDKEMSVNVQAQSFCSSSINLQSEPVIKTTNVVPTAPPIPHKTNRKSDTTEANQIKDIKIKEIIKKKPETLGLPEALMDQIKAIDIGKLNKVSDTQKANRKAHPREVLSVMDMLRFKIPRLRNGIDPESDSDDFSSADSAWSSS</sequence>
<evidence type="ECO:0000313" key="1">
    <source>
        <dbReference type="Proteomes" id="UP000095286"/>
    </source>
</evidence>